<name>R3KMA3_ENTFL</name>
<evidence type="ECO:0000313" key="1">
    <source>
        <dbReference type="EMBL" id="EOK14521.1"/>
    </source>
</evidence>
<dbReference type="AlphaFoldDB" id="R3KMA3"/>
<sequence>MTNPTITKHDLIALGYGHCTAEELIKKAKALMVERGFDYYTNSRLGRVPVQAIEDILGITLTIEPLEEEK</sequence>
<dbReference type="RefSeq" id="WP_010828680.1">
    <property type="nucleotide sequence ID" value="NZ_KB944862.1"/>
</dbReference>
<dbReference type="HOGENOM" id="CLU_177854_1_0_9"/>
<organism evidence="1 2">
    <name type="scientific">Enterococcus faecalis ATCC 6055</name>
    <dbReference type="NCBI Taxonomy" id="1169311"/>
    <lineage>
        <taxon>Bacteria</taxon>
        <taxon>Bacillati</taxon>
        <taxon>Bacillota</taxon>
        <taxon>Bacilli</taxon>
        <taxon>Lactobacillales</taxon>
        <taxon>Enterococcaceae</taxon>
        <taxon>Enterococcus</taxon>
    </lineage>
</organism>
<accession>R3KMA3</accession>
<reference evidence="1 2" key="1">
    <citation type="submission" date="2013-02" db="EMBL/GenBank/DDBJ databases">
        <title>The Genome Sequence of Enterococcus faecalis ATCC_6055.</title>
        <authorList>
            <consortium name="The Broad Institute Genome Sequencing Platform"/>
            <consortium name="The Broad Institute Genome Sequencing Center for Infectious Disease"/>
            <person name="Earl A.M."/>
            <person name="Gilmore M.S."/>
            <person name="Lebreton F."/>
            <person name="Walker B."/>
            <person name="Young S.K."/>
            <person name="Zeng Q."/>
            <person name="Gargeya S."/>
            <person name="Fitzgerald M."/>
            <person name="Haas B."/>
            <person name="Abouelleil A."/>
            <person name="Alvarado L."/>
            <person name="Arachchi H.M."/>
            <person name="Berlin A.M."/>
            <person name="Chapman S.B."/>
            <person name="Dewar J."/>
            <person name="Goldberg J."/>
            <person name="Griggs A."/>
            <person name="Gujja S."/>
            <person name="Hansen M."/>
            <person name="Howarth C."/>
            <person name="Imamovic A."/>
            <person name="Larimer J."/>
            <person name="McCowan C."/>
            <person name="Murphy C."/>
            <person name="Neiman D."/>
            <person name="Pearson M."/>
            <person name="Priest M."/>
            <person name="Roberts A."/>
            <person name="Saif S."/>
            <person name="Shea T."/>
            <person name="Sisk P."/>
            <person name="Sykes S."/>
            <person name="Wortman J."/>
            <person name="Nusbaum C."/>
            <person name="Birren B."/>
        </authorList>
    </citation>
    <scope>NUCLEOTIDE SEQUENCE [LARGE SCALE GENOMIC DNA]</scope>
    <source>
        <strain evidence="1 2">ATCC 6055</strain>
    </source>
</reference>
<dbReference type="Pfam" id="PF11372">
    <property type="entry name" value="DUF3173"/>
    <property type="match status" value="1"/>
</dbReference>
<evidence type="ECO:0008006" key="3">
    <source>
        <dbReference type="Google" id="ProtNLM"/>
    </source>
</evidence>
<protein>
    <recommendedName>
        <fullName evidence="3">DUF3173 domain-containing protein</fullName>
    </recommendedName>
</protein>
<comment type="caution">
    <text evidence="1">The sequence shown here is derived from an EMBL/GenBank/DDBJ whole genome shotgun (WGS) entry which is preliminary data.</text>
</comment>
<dbReference type="EMBL" id="ASDZ01000015">
    <property type="protein sequence ID" value="EOK14521.1"/>
    <property type="molecule type" value="Genomic_DNA"/>
</dbReference>
<proteinExistence type="predicted"/>
<dbReference type="InterPro" id="IPR021512">
    <property type="entry name" value="DUF3173"/>
</dbReference>
<gene>
    <name evidence="1" type="ORF">WOU_00946</name>
</gene>
<evidence type="ECO:0000313" key="2">
    <source>
        <dbReference type="Proteomes" id="UP000013638"/>
    </source>
</evidence>
<dbReference type="Proteomes" id="UP000013638">
    <property type="component" value="Unassembled WGS sequence"/>
</dbReference>
<dbReference type="PATRIC" id="fig|1169311.3.peg.914"/>